<evidence type="ECO:0000256" key="1">
    <source>
        <dbReference type="SAM" id="MobiDB-lite"/>
    </source>
</evidence>
<dbReference type="RefSeq" id="WP_077343718.1">
    <property type="nucleotide sequence ID" value="NZ_CP019605.1"/>
</dbReference>
<feature type="region of interest" description="Disordered" evidence="1">
    <location>
        <begin position="172"/>
        <end position="255"/>
    </location>
</feature>
<evidence type="ECO:0000259" key="3">
    <source>
        <dbReference type="Pfam" id="PF09968"/>
    </source>
</evidence>
<keyword evidence="2" id="KW-0732">Signal</keyword>
<feature type="signal peptide" evidence="2">
    <location>
        <begin position="1"/>
        <end position="27"/>
    </location>
</feature>
<dbReference type="CDD" id="cd01048">
    <property type="entry name" value="Ferritin_like_AB2"/>
    <property type="match status" value="1"/>
</dbReference>
<proteinExistence type="predicted"/>
<name>A0A1Q2CHC6_9ACTN</name>
<reference evidence="4 5" key="1">
    <citation type="journal article" date="2016" name="Int. J. Syst. Evol. Microbiol.">
        <title>Tessaracoccus flavus sp. nov., isolated from the drainage system of a lindane-producing factory.</title>
        <authorList>
            <person name="Kumari R."/>
            <person name="Singh P."/>
            <person name="Schumann P."/>
            <person name="Lal R."/>
        </authorList>
    </citation>
    <scope>NUCLEOTIDE SEQUENCE [LARGE SCALE GENOMIC DNA]</scope>
    <source>
        <strain evidence="4 5">RP1T</strain>
    </source>
</reference>
<dbReference type="InterPro" id="IPR012347">
    <property type="entry name" value="Ferritin-like"/>
</dbReference>
<gene>
    <name evidence="4" type="ORF">RPIT_12445</name>
</gene>
<dbReference type="InterPro" id="IPR019243">
    <property type="entry name" value="DUF2202"/>
</dbReference>
<dbReference type="STRING" id="1610493.RPIT_12445"/>
<dbReference type="KEGG" id="tfl:RPIT_12445"/>
<dbReference type="InterPro" id="IPR009078">
    <property type="entry name" value="Ferritin-like_SF"/>
</dbReference>
<accession>A0A1Q2CHC6</accession>
<dbReference type="SUPFAM" id="SSF47240">
    <property type="entry name" value="Ferritin-like"/>
    <property type="match status" value="1"/>
</dbReference>
<dbReference type="OrthoDB" id="9801086at2"/>
<keyword evidence="5" id="KW-1185">Reference proteome</keyword>
<organism evidence="4 5">
    <name type="scientific">Tessaracoccus flavus</name>
    <dbReference type="NCBI Taxonomy" id="1610493"/>
    <lineage>
        <taxon>Bacteria</taxon>
        <taxon>Bacillati</taxon>
        <taxon>Actinomycetota</taxon>
        <taxon>Actinomycetes</taxon>
        <taxon>Propionibacteriales</taxon>
        <taxon>Propionibacteriaceae</taxon>
        <taxon>Tessaracoccus</taxon>
    </lineage>
</organism>
<evidence type="ECO:0000313" key="4">
    <source>
        <dbReference type="EMBL" id="AQP45511.1"/>
    </source>
</evidence>
<dbReference type="Pfam" id="PF09968">
    <property type="entry name" value="DUF2202"/>
    <property type="match status" value="1"/>
</dbReference>
<feature type="compositionally biased region" description="Low complexity" evidence="1">
    <location>
        <begin position="179"/>
        <end position="198"/>
    </location>
</feature>
<dbReference type="Proteomes" id="UP000188324">
    <property type="component" value="Chromosome"/>
</dbReference>
<feature type="chain" id="PRO_5014544511" description="DUF2202 domain-containing protein" evidence="2">
    <location>
        <begin position="28"/>
        <end position="255"/>
    </location>
</feature>
<evidence type="ECO:0000313" key="5">
    <source>
        <dbReference type="Proteomes" id="UP000188324"/>
    </source>
</evidence>
<evidence type="ECO:0000256" key="2">
    <source>
        <dbReference type="SAM" id="SignalP"/>
    </source>
</evidence>
<protein>
    <recommendedName>
        <fullName evidence="3">DUF2202 domain-containing protein</fullName>
    </recommendedName>
</protein>
<dbReference type="AlphaFoldDB" id="A0A1Q2CHC6"/>
<dbReference type="Gene3D" id="1.20.1260.10">
    <property type="match status" value="1"/>
</dbReference>
<feature type="domain" description="DUF2202" evidence="3">
    <location>
        <begin position="38"/>
        <end position="173"/>
    </location>
</feature>
<dbReference type="EMBL" id="CP019605">
    <property type="protein sequence ID" value="AQP45511.1"/>
    <property type="molecule type" value="Genomic_DNA"/>
</dbReference>
<sequence>MKATLRTIAVSVTAAGLAFSGAMVASADDTLDADEKASVAFSREEERLARDLYTEFGKLYDSVVWDRIARSEQRHFDAIGRLLTTYELDDPSAGLAAGTYSDATLQNLYDDWLADGKANEDAAFKAAIELEERDIADLKAQLKIVDDDAVENVYERLLKGSENHLAAFTRWSEGDQTMGQPGNRPNGNGPNRGNQQGQPGKGQPGQMGQREPGQMGPRADAPRAAQREDRPETCDGTGPQQDRKGGGPRGQGGRR</sequence>